<dbReference type="OrthoDB" id="5194164at2"/>
<keyword evidence="2" id="KW-0472">Membrane</keyword>
<dbReference type="Proteomes" id="UP000184428">
    <property type="component" value="Unassembled WGS sequence"/>
</dbReference>
<keyword evidence="2" id="KW-1133">Transmembrane helix</keyword>
<gene>
    <name evidence="3" type="ORF">SAMN05660350_00365</name>
</gene>
<sequence>MSEPRRDDTTPRTSADPTVQVGPPPVPGRAVRAQLARGELTTPPVRQDDPTVHLDRPSRGDPDRTLELGGPPPAGVTVGPRSRRRRRTWPWILAVVLALVVLGAVLLVMLWQGATIDGGIQFLDAHLRVDGDLVGWSGGTVPR</sequence>
<evidence type="ECO:0000256" key="1">
    <source>
        <dbReference type="SAM" id="MobiDB-lite"/>
    </source>
</evidence>
<dbReference type="AlphaFoldDB" id="A0A1M7S0Z3"/>
<evidence type="ECO:0000313" key="4">
    <source>
        <dbReference type="Proteomes" id="UP000184428"/>
    </source>
</evidence>
<accession>A0A1M7S0Z3</accession>
<feature type="compositionally biased region" description="Basic and acidic residues" evidence="1">
    <location>
        <begin position="46"/>
        <end position="66"/>
    </location>
</feature>
<dbReference type="RefSeq" id="WP_141242856.1">
    <property type="nucleotide sequence ID" value="NZ_FRDM01000001.1"/>
</dbReference>
<feature type="compositionally biased region" description="Basic and acidic residues" evidence="1">
    <location>
        <begin position="1"/>
        <end position="10"/>
    </location>
</feature>
<proteinExistence type="predicted"/>
<evidence type="ECO:0000313" key="3">
    <source>
        <dbReference type="EMBL" id="SHN52279.1"/>
    </source>
</evidence>
<feature type="transmembrane region" description="Helical" evidence="2">
    <location>
        <begin position="91"/>
        <end position="111"/>
    </location>
</feature>
<keyword evidence="2" id="KW-0812">Transmembrane</keyword>
<name>A0A1M7S0Z3_9ACTN</name>
<organism evidence="3 4">
    <name type="scientific">Geodermatophilus obscurus</name>
    <dbReference type="NCBI Taxonomy" id="1861"/>
    <lineage>
        <taxon>Bacteria</taxon>
        <taxon>Bacillati</taxon>
        <taxon>Actinomycetota</taxon>
        <taxon>Actinomycetes</taxon>
        <taxon>Geodermatophilales</taxon>
        <taxon>Geodermatophilaceae</taxon>
        <taxon>Geodermatophilus</taxon>
    </lineage>
</organism>
<protein>
    <submittedName>
        <fullName evidence="3">Uncharacterized protein</fullName>
    </submittedName>
</protein>
<evidence type="ECO:0000256" key="2">
    <source>
        <dbReference type="SAM" id="Phobius"/>
    </source>
</evidence>
<feature type="region of interest" description="Disordered" evidence="1">
    <location>
        <begin position="1"/>
        <end position="82"/>
    </location>
</feature>
<reference evidence="3 4" key="1">
    <citation type="submission" date="2016-12" db="EMBL/GenBank/DDBJ databases">
        <authorList>
            <person name="Song W.-J."/>
            <person name="Kurnit D.M."/>
        </authorList>
    </citation>
    <scope>NUCLEOTIDE SEQUENCE [LARGE SCALE GENOMIC DNA]</scope>
    <source>
        <strain evidence="3 4">DSM 43162</strain>
    </source>
</reference>
<dbReference type="EMBL" id="FRDM01000001">
    <property type="protein sequence ID" value="SHN52279.1"/>
    <property type="molecule type" value="Genomic_DNA"/>
</dbReference>